<dbReference type="PANTHER" id="PTHR11831">
    <property type="entry name" value="30S 40S RIBOSOMAL PROTEIN"/>
    <property type="match status" value="1"/>
</dbReference>
<sequence>MSRYTGPSCRLCRRAGTKLFLKGDRCYSEKCAIARRNSLPGQHSQRRAKFSEYGLRLHEKQKLRRFYGMTERQFERFFEKASRMAGQKGHNFLQLLERRVDSVVYRLGIASSRAQARQLVTHGHITVNGKKLDIPSALVKVGDVIAVAPNSRDIPTIRENLEVASARAIPEWLELNAERMEGRVVSLPTREQIDVPVNEQLIVEYYAR</sequence>
<evidence type="ECO:0000256" key="6">
    <source>
        <dbReference type="ARBA" id="ARBA00035254"/>
    </source>
</evidence>
<evidence type="ECO:0000256" key="7">
    <source>
        <dbReference type="HAMAP-Rule" id="MF_01306"/>
    </source>
</evidence>
<keyword evidence="4 7" id="KW-0689">Ribosomal protein</keyword>
<keyword evidence="3 7" id="KW-0694">RNA-binding</keyword>
<dbReference type="CDD" id="cd00165">
    <property type="entry name" value="S4"/>
    <property type="match status" value="1"/>
</dbReference>
<dbReference type="InterPro" id="IPR002942">
    <property type="entry name" value="S4_RNA-bd"/>
</dbReference>
<evidence type="ECO:0000259" key="8">
    <source>
        <dbReference type="SMART" id="SM00363"/>
    </source>
</evidence>
<evidence type="ECO:0000313" key="11">
    <source>
        <dbReference type="Proteomes" id="UP000199266"/>
    </source>
</evidence>
<keyword evidence="11" id="KW-1185">Reference proteome</keyword>
<dbReference type="InterPro" id="IPR005709">
    <property type="entry name" value="Ribosomal_uS4_bac-type"/>
</dbReference>
<protein>
    <recommendedName>
        <fullName evidence="6 7">Small ribosomal subunit protein uS4</fullName>
    </recommendedName>
</protein>
<evidence type="ECO:0000256" key="2">
    <source>
        <dbReference type="ARBA" id="ARBA00022730"/>
    </source>
</evidence>
<dbReference type="NCBIfam" id="NF003717">
    <property type="entry name" value="PRK05327.1"/>
    <property type="match status" value="1"/>
</dbReference>
<dbReference type="RefSeq" id="WP_040348156.1">
    <property type="nucleotide sequence ID" value="NZ_FNPD01000001.1"/>
</dbReference>
<dbReference type="EMBL" id="FNPD01000001">
    <property type="protein sequence ID" value="SDX65348.1"/>
    <property type="molecule type" value="Genomic_DNA"/>
</dbReference>
<dbReference type="GO" id="GO:0003735">
    <property type="term" value="F:structural constituent of ribosome"/>
    <property type="evidence" value="ECO:0007669"/>
    <property type="project" value="InterPro"/>
</dbReference>
<comment type="function">
    <text evidence="7">With S5 and S12 plays an important role in translational accuracy.</text>
</comment>
<keyword evidence="2 7" id="KW-0699">rRNA-binding</keyword>
<dbReference type="Gene3D" id="3.10.290.10">
    <property type="entry name" value="RNA-binding S4 domain"/>
    <property type="match status" value="1"/>
</dbReference>
<dbReference type="GO" id="GO:0015935">
    <property type="term" value="C:small ribosomal subunit"/>
    <property type="evidence" value="ECO:0007669"/>
    <property type="project" value="InterPro"/>
</dbReference>
<gene>
    <name evidence="7" type="primary">rpsD</name>
    <name evidence="10" type="ORF">SAMN03080603_00118</name>
</gene>
<comment type="subunit">
    <text evidence="7">Part of the 30S ribosomal subunit. Contacts protein S5. The interaction surface between S4 and S5 is involved in control of translational fidelity.</text>
</comment>
<evidence type="ECO:0000256" key="4">
    <source>
        <dbReference type="ARBA" id="ARBA00022980"/>
    </source>
</evidence>
<dbReference type="GO" id="GO:0019843">
    <property type="term" value="F:rRNA binding"/>
    <property type="evidence" value="ECO:0007669"/>
    <property type="project" value="UniProtKB-UniRule"/>
</dbReference>
<dbReference type="SUPFAM" id="SSF55174">
    <property type="entry name" value="Alpha-L RNA-binding motif"/>
    <property type="match status" value="1"/>
</dbReference>
<dbReference type="InterPro" id="IPR022801">
    <property type="entry name" value="Ribosomal_uS4"/>
</dbReference>
<dbReference type="Pfam" id="PF01479">
    <property type="entry name" value="S4"/>
    <property type="match status" value="1"/>
</dbReference>
<dbReference type="GO" id="GO:0006412">
    <property type="term" value="P:translation"/>
    <property type="evidence" value="ECO:0007669"/>
    <property type="project" value="UniProtKB-UniRule"/>
</dbReference>
<accession>A0A1H3DGV8</accession>
<evidence type="ECO:0000256" key="1">
    <source>
        <dbReference type="ARBA" id="ARBA00007465"/>
    </source>
</evidence>
<dbReference type="PROSITE" id="PS50889">
    <property type="entry name" value="S4"/>
    <property type="match status" value="1"/>
</dbReference>
<keyword evidence="5 7" id="KW-0687">Ribonucleoprotein</keyword>
<evidence type="ECO:0000259" key="9">
    <source>
        <dbReference type="SMART" id="SM01390"/>
    </source>
</evidence>
<dbReference type="Pfam" id="PF00163">
    <property type="entry name" value="Ribosomal_S4"/>
    <property type="match status" value="1"/>
</dbReference>
<dbReference type="InterPro" id="IPR001912">
    <property type="entry name" value="Ribosomal_uS4_N"/>
</dbReference>
<feature type="domain" description="RNA-binding S4" evidence="8">
    <location>
        <begin position="98"/>
        <end position="162"/>
    </location>
</feature>
<dbReference type="InterPro" id="IPR036986">
    <property type="entry name" value="S4_RNA-bd_sf"/>
</dbReference>
<comment type="similarity">
    <text evidence="1 7">Belongs to the universal ribosomal protein uS4 family.</text>
</comment>
<dbReference type="FunFam" id="1.10.1050.10:FF:000001">
    <property type="entry name" value="30S ribosomal protein S4"/>
    <property type="match status" value="1"/>
</dbReference>
<dbReference type="SMART" id="SM00363">
    <property type="entry name" value="S4"/>
    <property type="match status" value="1"/>
</dbReference>
<dbReference type="SMART" id="SM01390">
    <property type="entry name" value="Ribosomal_S4"/>
    <property type="match status" value="1"/>
</dbReference>
<evidence type="ECO:0000256" key="3">
    <source>
        <dbReference type="ARBA" id="ARBA00022884"/>
    </source>
</evidence>
<proteinExistence type="inferred from homology"/>
<dbReference type="NCBIfam" id="TIGR01017">
    <property type="entry name" value="rpsD_bact"/>
    <property type="match status" value="1"/>
</dbReference>
<dbReference type="Proteomes" id="UP000199266">
    <property type="component" value="Unassembled WGS sequence"/>
</dbReference>
<reference evidence="11" key="1">
    <citation type="submission" date="2016-10" db="EMBL/GenBank/DDBJ databases">
        <authorList>
            <person name="Varghese N."/>
            <person name="Submissions S."/>
        </authorList>
    </citation>
    <scope>NUCLEOTIDE SEQUENCE [LARGE SCALE GENOMIC DNA]</scope>
    <source>
        <strain evidence="11">DSM 13490</strain>
    </source>
</reference>
<comment type="function">
    <text evidence="7">One of the primary rRNA binding proteins, it binds directly to 16S rRNA where it nucleates assembly of the body of the 30S subunit.</text>
</comment>
<dbReference type="HAMAP" id="MF_01306_B">
    <property type="entry name" value="Ribosomal_uS4_B"/>
    <property type="match status" value="1"/>
</dbReference>
<evidence type="ECO:0000256" key="5">
    <source>
        <dbReference type="ARBA" id="ARBA00023274"/>
    </source>
</evidence>
<feature type="domain" description="Small ribosomal subunit protein uS4 N-terminal" evidence="9">
    <location>
        <begin position="3"/>
        <end position="97"/>
    </location>
</feature>
<organism evidence="10 11">
    <name type="scientific">Acetomicrobium thermoterrenum DSM 13490</name>
    <dbReference type="NCBI Taxonomy" id="1120987"/>
    <lineage>
        <taxon>Bacteria</taxon>
        <taxon>Thermotogati</taxon>
        <taxon>Synergistota</taxon>
        <taxon>Synergistia</taxon>
        <taxon>Synergistales</taxon>
        <taxon>Acetomicrobiaceae</taxon>
        <taxon>Acetomicrobium</taxon>
    </lineage>
</organism>
<dbReference type="PANTHER" id="PTHR11831:SF4">
    <property type="entry name" value="SMALL RIBOSOMAL SUBUNIT PROTEIN US4M"/>
    <property type="match status" value="1"/>
</dbReference>
<dbReference type="GO" id="GO:0042274">
    <property type="term" value="P:ribosomal small subunit biogenesis"/>
    <property type="evidence" value="ECO:0007669"/>
    <property type="project" value="TreeGrafter"/>
</dbReference>
<name>A0A1H3DGV8_9BACT</name>
<dbReference type="AlphaFoldDB" id="A0A1H3DGV8"/>
<evidence type="ECO:0000313" key="10">
    <source>
        <dbReference type="EMBL" id="SDX65348.1"/>
    </source>
</evidence>
<dbReference type="Gene3D" id="1.10.1050.10">
    <property type="entry name" value="Ribosomal Protein S4 Delta 41, Chain A, domain 1"/>
    <property type="match status" value="1"/>
</dbReference>
<dbReference type="FunFam" id="3.10.290.10:FF:000001">
    <property type="entry name" value="30S ribosomal protein S4"/>
    <property type="match status" value="1"/>
</dbReference>